<dbReference type="Proteomes" id="UP000028824">
    <property type="component" value="Unassembled WGS sequence"/>
</dbReference>
<accession>A0A086XS41</accession>
<name>A0A086XS41_9RHOB</name>
<keyword evidence="4" id="KW-1185">Reference proteome</keyword>
<evidence type="ECO:0000256" key="1">
    <source>
        <dbReference type="SAM" id="MobiDB-lite"/>
    </source>
</evidence>
<feature type="region of interest" description="Disordered" evidence="1">
    <location>
        <begin position="26"/>
        <end position="135"/>
    </location>
</feature>
<gene>
    <name evidence="3" type="ORF">CG50_07540</name>
</gene>
<sequence length="135" mass="13426">MKSVLALLALTTAVVTSVAGALTAAPMPSDAQRMAATADAEPLRLADAKGEGHDSGRHDDSHDGSHDSGHDGAHGSDHGSQSAGSEDHDDDAAPEADDDTASHPDTAMPGTPAPSAAPTGNGLFTPGTKPVVQMN</sequence>
<organism evidence="3 4">
    <name type="scientific">Paenirhodobacter enshiensis</name>
    <dbReference type="NCBI Taxonomy" id="1105367"/>
    <lineage>
        <taxon>Bacteria</taxon>
        <taxon>Pseudomonadati</taxon>
        <taxon>Pseudomonadota</taxon>
        <taxon>Alphaproteobacteria</taxon>
        <taxon>Rhodobacterales</taxon>
        <taxon>Rhodobacter group</taxon>
        <taxon>Paenirhodobacter</taxon>
    </lineage>
</organism>
<feature type="compositionally biased region" description="Basic and acidic residues" evidence="1">
    <location>
        <begin position="41"/>
        <end position="77"/>
    </location>
</feature>
<evidence type="ECO:0008006" key="5">
    <source>
        <dbReference type="Google" id="ProtNLM"/>
    </source>
</evidence>
<dbReference type="AlphaFoldDB" id="A0A086XS41"/>
<keyword evidence="2" id="KW-0732">Signal</keyword>
<evidence type="ECO:0000313" key="3">
    <source>
        <dbReference type="EMBL" id="KFI24841.1"/>
    </source>
</evidence>
<feature type="compositionally biased region" description="Low complexity" evidence="1">
    <location>
        <begin position="106"/>
        <end position="122"/>
    </location>
</feature>
<reference evidence="3 4" key="1">
    <citation type="submission" date="2014-03" db="EMBL/GenBank/DDBJ databases">
        <title>Genome of Paenirhodobacter enshiensis DW2-9.</title>
        <authorList>
            <person name="Wang D."/>
            <person name="Wang G."/>
        </authorList>
    </citation>
    <scope>NUCLEOTIDE SEQUENCE [LARGE SCALE GENOMIC DNA]</scope>
    <source>
        <strain evidence="3 4">DW2-9</strain>
    </source>
</reference>
<evidence type="ECO:0000256" key="2">
    <source>
        <dbReference type="SAM" id="SignalP"/>
    </source>
</evidence>
<evidence type="ECO:0000313" key="4">
    <source>
        <dbReference type="Proteomes" id="UP000028824"/>
    </source>
</evidence>
<dbReference type="EMBL" id="JFZB01000033">
    <property type="protein sequence ID" value="KFI24841.1"/>
    <property type="molecule type" value="Genomic_DNA"/>
</dbReference>
<feature type="chain" id="PRO_5001817144" description="Pentapeptide MXKDX repeat protein" evidence="2">
    <location>
        <begin position="25"/>
        <end position="135"/>
    </location>
</feature>
<feature type="signal peptide" evidence="2">
    <location>
        <begin position="1"/>
        <end position="24"/>
    </location>
</feature>
<comment type="caution">
    <text evidence="3">The sequence shown here is derived from an EMBL/GenBank/DDBJ whole genome shotgun (WGS) entry which is preliminary data.</text>
</comment>
<proteinExistence type="predicted"/>
<dbReference type="RefSeq" id="WP_036639184.1">
    <property type="nucleotide sequence ID" value="NZ_JFZB01000033.1"/>
</dbReference>
<protein>
    <recommendedName>
        <fullName evidence="5">Pentapeptide MXKDX repeat protein</fullName>
    </recommendedName>
</protein>
<dbReference type="STRING" id="1105367.CG50_07540"/>
<feature type="compositionally biased region" description="Acidic residues" evidence="1">
    <location>
        <begin position="87"/>
        <end position="99"/>
    </location>
</feature>